<dbReference type="Gene3D" id="3.30.420.10">
    <property type="entry name" value="Ribonuclease H-like superfamily/Ribonuclease H"/>
    <property type="match status" value="2"/>
</dbReference>
<evidence type="ECO:0000313" key="5">
    <source>
        <dbReference type="EMBL" id="KAJ9551580.1"/>
    </source>
</evidence>
<dbReference type="Pfam" id="PF07727">
    <property type="entry name" value="RVT_2"/>
    <property type="match status" value="1"/>
</dbReference>
<keyword evidence="1" id="KW-0064">Aspartyl protease</keyword>
<accession>A0AA38SZE8</accession>
<dbReference type="InterPro" id="IPR013103">
    <property type="entry name" value="RVT_2"/>
</dbReference>
<dbReference type="PANTHER" id="PTHR48475">
    <property type="entry name" value="RIBONUCLEASE H"/>
    <property type="match status" value="1"/>
</dbReference>
<keyword evidence="1" id="KW-0645">Protease</keyword>
<dbReference type="CDD" id="cd01647">
    <property type="entry name" value="RT_LTR"/>
    <property type="match status" value="1"/>
</dbReference>
<dbReference type="InterPro" id="IPR001584">
    <property type="entry name" value="Integrase_cat-core"/>
</dbReference>
<dbReference type="InterPro" id="IPR025724">
    <property type="entry name" value="GAG-pre-integrase_dom"/>
</dbReference>
<evidence type="ECO:0000259" key="3">
    <source>
        <dbReference type="PROSITE" id="PS50879"/>
    </source>
</evidence>
<keyword evidence="1" id="KW-0378">Hydrolase</keyword>
<dbReference type="Gene3D" id="3.10.10.10">
    <property type="entry name" value="HIV Type 1 Reverse Transcriptase, subunit A, domain 1"/>
    <property type="match status" value="1"/>
</dbReference>
<dbReference type="GO" id="GO:0004523">
    <property type="term" value="F:RNA-DNA hybrid ribonuclease activity"/>
    <property type="evidence" value="ECO:0007669"/>
    <property type="project" value="InterPro"/>
</dbReference>
<name>A0AA38SZE8_9ASTR</name>
<evidence type="ECO:0000256" key="1">
    <source>
        <dbReference type="ARBA" id="ARBA00022750"/>
    </source>
</evidence>
<dbReference type="InterPro" id="IPR041577">
    <property type="entry name" value="RT_RNaseH_2"/>
</dbReference>
<dbReference type="Pfam" id="PF13456">
    <property type="entry name" value="RVT_3"/>
    <property type="match status" value="1"/>
</dbReference>
<dbReference type="CDD" id="cd09279">
    <property type="entry name" value="RNase_HI_like"/>
    <property type="match status" value="1"/>
</dbReference>
<dbReference type="InterPro" id="IPR043128">
    <property type="entry name" value="Rev_trsase/Diguanyl_cyclase"/>
</dbReference>
<dbReference type="InterPro" id="IPR057670">
    <property type="entry name" value="SH3_retrovirus"/>
</dbReference>
<dbReference type="GO" id="GO:0003676">
    <property type="term" value="F:nucleic acid binding"/>
    <property type="evidence" value="ECO:0007669"/>
    <property type="project" value="InterPro"/>
</dbReference>
<dbReference type="Proteomes" id="UP001172457">
    <property type="component" value="Chromosome 4"/>
</dbReference>
<dbReference type="SUPFAM" id="SSF56672">
    <property type="entry name" value="DNA/RNA polymerases"/>
    <property type="match status" value="2"/>
</dbReference>
<dbReference type="Pfam" id="PF00665">
    <property type="entry name" value="rve"/>
    <property type="match status" value="1"/>
</dbReference>
<feature type="region of interest" description="Disordered" evidence="2">
    <location>
        <begin position="19"/>
        <end position="39"/>
    </location>
</feature>
<dbReference type="InterPro" id="IPR054722">
    <property type="entry name" value="PolX-like_BBD"/>
</dbReference>
<dbReference type="CDD" id="cd09274">
    <property type="entry name" value="RNase_HI_RT_Ty3"/>
    <property type="match status" value="1"/>
</dbReference>
<organism evidence="5 6">
    <name type="scientific">Centaurea solstitialis</name>
    <name type="common">yellow star-thistle</name>
    <dbReference type="NCBI Taxonomy" id="347529"/>
    <lineage>
        <taxon>Eukaryota</taxon>
        <taxon>Viridiplantae</taxon>
        <taxon>Streptophyta</taxon>
        <taxon>Embryophyta</taxon>
        <taxon>Tracheophyta</taxon>
        <taxon>Spermatophyta</taxon>
        <taxon>Magnoliopsida</taxon>
        <taxon>eudicotyledons</taxon>
        <taxon>Gunneridae</taxon>
        <taxon>Pentapetalae</taxon>
        <taxon>asterids</taxon>
        <taxon>campanulids</taxon>
        <taxon>Asterales</taxon>
        <taxon>Asteraceae</taxon>
        <taxon>Carduoideae</taxon>
        <taxon>Cardueae</taxon>
        <taxon>Centaureinae</taxon>
        <taxon>Centaurea</taxon>
    </lineage>
</organism>
<evidence type="ECO:0000256" key="2">
    <source>
        <dbReference type="SAM" id="MobiDB-lite"/>
    </source>
</evidence>
<dbReference type="Gene3D" id="3.30.70.270">
    <property type="match status" value="2"/>
</dbReference>
<dbReference type="InterPro" id="IPR043502">
    <property type="entry name" value="DNA/RNA_pol_sf"/>
</dbReference>
<proteinExistence type="predicted"/>
<dbReference type="Pfam" id="PF13976">
    <property type="entry name" value="gag_pre-integrs"/>
    <property type="match status" value="1"/>
</dbReference>
<dbReference type="PROSITE" id="PS50879">
    <property type="entry name" value="RNASE_H_1"/>
    <property type="match status" value="1"/>
</dbReference>
<dbReference type="EMBL" id="JARYMX010000004">
    <property type="protein sequence ID" value="KAJ9551580.1"/>
    <property type="molecule type" value="Genomic_DNA"/>
</dbReference>
<dbReference type="InterPro" id="IPR000477">
    <property type="entry name" value="RT_dom"/>
</dbReference>
<comment type="caution">
    <text evidence="5">The sequence shown here is derived from an EMBL/GenBank/DDBJ whole genome shotgun (WGS) entry which is preliminary data.</text>
</comment>
<reference evidence="5" key="1">
    <citation type="submission" date="2023-03" db="EMBL/GenBank/DDBJ databases">
        <title>Chromosome-scale reference genome and RAD-based genetic map of yellow starthistle (Centaurea solstitialis) reveal putative structural variation and QTLs associated with invader traits.</title>
        <authorList>
            <person name="Reatini B."/>
            <person name="Cang F.A."/>
            <person name="Jiang Q."/>
            <person name="Mckibben M.T.W."/>
            <person name="Barker M.S."/>
            <person name="Rieseberg L.H."/>
            <person name="Dlugosch K.M."/>
        </authorList>
    </citation>
    <scope>NUCLEOTIDE SEQUENCE</scope>
    <source>
        <strain evidence="5">CAN-66</strain>
        <tissue evidence="5">Leaf</tissue>
    </source>
</reference>
<protein>
    <submittedName>
        <fullName evidence="5">Uncharacterized protein</fullName>
    </submittedName>
</protein>
<dbReference type="PROSITE" id="PS50994">
    <property type="entry name" value="INTEGRASE"/>
    <property type="match status" value="1"/>
</dbReference>
<dbReference type="GO" id="GO:0015074">
    <property type="term" value="P:DNA integration"/>
    <property type="evidence" value="ECO:0007669"/>
    <property type="project" value="InterPro"/>
</dbReference>
<dbReference type="CDD" id="cd09272">
    <property type="entry name" value="RNase_HI_RT_Ty1"/>
    <property type="match status" value="1"/>
</dbReference>
<dbReference type="InterPro" id="IPR002156">
    <property type="entry name" value="RNaseH_domain"/>
</dbReference>
<evidence type="ECO:0000259" key="4">
    <source>
        <dbReference type="PROSITE" id="PS50994"/>
    </source>
</evidence>
<dbReference type="Pfam" id="PF22936">
    <property type="entry name" value="Pol_BBD"/>
    <property type="match status" value="1"/>
</dbReference>
<dbReference type="Pfam" id="PF25597">
    <property type="entry name" value="SH3_retrovirus"/>
    <property type="match status" value="1"/>
</dbReference>
<dbReference type="InterPro" id="IPR036397">
    <property type="entry name" value="RNaseH_sf"/>
</dbReference>
<dbReference type="SUPFAM" id="SSF53098">
    <property type="entry name" value="Ribonuclease H-like"/>
    <property type="match status" value="2"/>
</dbReference>
<feature type="compositionally biased region" description="Polar residues" evidence="2">
    <location>
        <begin position="903"/>
        <end position="913"/>
    </location>
</feature>
<dbReference type="Pfam" id="PF00078">
    <property type="entry name" value="RVT_1"/>
    <property type="match status" value="1"/>
</dbReference>
<gene>
    <name evidence="5" type="ORF">OSB04_015625</name>
</gene>
<dbReference type="InterPro" id="IPR012337">
    <property type="entry name" value="RNaseH-like_sf"/>
</dbReference>
<dbReference type="PANTHER" id="PTHR48475:SF2">
    <property type="entry name" value="RIBONUCLEASE H"/>
    <property type="match status" value="1"/>
</dbReference>
<dbReference type="Pfam" id="PF17919">
    <property type="entry name" value="RT_RNaseH_2"/>
    <property type="match status" value="1"/>
</dbReference>
<feature type="domain" description="Integrase catalytic" evidence="4">
    <location>
        <begin position="595"/>
        <end position="771"/>
    </location>
</feature>
<feature type="region of interest" description="Disordered" evidence="2">
    <location>
        <begin position="903"/>
        <end position="923"/>
    </location>
</feature>
<feature type="domain" description="RNase H type-1" evidence="3">
    <location>
        <begin position="2035"/>
        <end position="2164"/>
    </location>
</feature>
<evidence type="ECO:0000313" key="6">
    <source>
        <dbReference type="Proteomes" id="UP001172457"/>
    </source>
</evidence>
<sequence length="2236" mass="255787">MAIGYSKIIRPHHPSGGGGVRWCLQSQATPPDGGDGNRGGCLAKTERRQRWRYLTAVVVAIKTNSHGGGRRLPDGGIGYRSRWRRWRLAAVVAGDRAAVVARRWSVAAIRPKCTRGTKYARIIDIRCPDDLEVVFPDREYDWYSVTYHRSHESMSQISIPFYSPEESLRLITGKWKLTGHNFPVWKLHLRNVLCAQDKLYVINKPVSRPKSNAPEEEFAEYFRYLTDESDVMSILIFSMSPEFTGDLRVKSCHEVVRDVENQLGLYKHTGKLLIMQEILSLKLQKGQSVKNHLVDMRRLFKCLSRLGYKMTQEELVYLMWFSLTKEVQDTASAYMKEPKSDVDKVHEDILASLEPVPEPANLMDTDIIDELGDLSCPECGSEDICEHSMNIDQMDIGLPDTPGIFMIDCLITSYESWVIDTGSGNHICNHLQGFTRRKTLRKDRSNLRVGEGTPLIAEAVGSYSLSLPSGLVLELNNCYYIPNMIKNVLSFDLLVDQGFYYKYSYKMISVFKDNIFYFKATPVDGLYTVNLKDNNSEIYHISKRSKDIEDQTYLWHCRLGHINKKRVELLLKGGFLGNFDYKPFDNCESCLSGKMTKQPFNSENERATDLLEIIHTDVCGPFSHVARGGYRYFITFTDDFSRYGYVYLMRHKSETFEKFKEYQNEVQNLLDKRIKFLRSDRGGEYLSDEFDNHLMECGIVSQLTPPYTPQMNGVSERRNRTLLDMVRTMMCHSSLPVSFWGHALETAAHILNRAPTKSVEKTPYELWKGKKPNISFLKIWGCEVYVKRPTSEKLKPKSDKCFFVGYPKTTVGYYFYNPEENKVFVARNGKFLEEKFLSLENTRKDVDLQIVDEEDTTPVVEPEIQHNNVEPQSEPIEEVQTQDLRRSSRVRQEPDRYLGFLVSQDSGDLNEPTSYGEAVSGSESEQWQEAMKAEMQSMYDNQVWELTDLPQHCKAVGRKWVFKKKTDMDGNVHTFKARLVAKGFTQTHGIDYDETFSPVAMLKSIRILMAISAYFNYEIWQMDVKTAFLNGKLTEDVYMEQPEGFEDPKNPNKVCKLLKSIYGLKQASRSWNLHFDERIKEFGFAKSEFEPCVYTKFSGSIVTFLVLYVDDILLIGNDVPTLQSVKEWLSKCFQMKDLGEAAYILGIKIYRNRSKRLIGLSQSTYIDKVLKRFRMDESKKGFIPMQHGIVLSKTQCPVSSEDQDRMKSVPYASAIGSIMYAMLCTRPDVAYSVSVTSRYQQNPGEPHWVAVKNILKYLRRTKEMFLVFGGSEDEISVTGYSDASFQTDRDDFRSQSGYVFTLNGGAISWKSSKQDTIADSTTEAEYIAACDAAKEAVWLRNFLSDLRVIASISRPIDIFCDNSGAVAQAKEPREHHKSRHVLRKYHLIREIIGRGDVRICKIPTEDNVADPLTKPLARAKHEAHANSIGMQYLEANLGYNNIYSNKQGRPASPVHTKVVNCITGGSEVCGLTYSAAKRHARDGPDERPIPEEVKSKVEKELDAMTITFDKEDTQGVHHKHHDALVIQLTIGNCSTKRILIDGGSSANVIFADTLKSQDGKKSNDDLRLEEVVLDPEHPDRKVFVGASLPPDIKNTIISFLQEHSDCFAWSHEDMVGIDPNVISHKLNVDPTFKPIKQKRHKFAPEQNKKNGKWRVCIDFTDLNKACPKDPFPLPHIDAMVDATAGHELLTFMDAYSGYNQILMHTDDQEKTAFMTDKGIYCYKVMPFGLKNAGSTYQRLVNMMFKEHLGRTMEVYIDDMRVKSERSIDHVAHLKQSFDILRQYKMKLNPTKCSFGVRAGKFFGYLVTQRGIKASPEQVKAITEIQSPRNIKEVQKLTGRVAALTRFISRSSDKYHLFYNVLRKNQGFLWTDEHEKALQELKQYMTSPPLLTKPVEGESLQLYLAVSKNATSAVLVREEDQQQRPIYYVSKSFLDAEIRYTSMEKLLLGLMTAAKKLRHYFESHHIIVVTNYPLKTVLRKPELTGRLAKWSIYLSGFDIEFKPKTAIKSQVLADFVAEFSPGLEPTTCDEIVMISDNKPWILYVDGSSNVQRCGLGIVLKSSQGGNIVYSIRCEFKATNNEAEYEALIAGLDIALRLGARQLHVRSDSLLVVNQVNGDFQAKDSKMTSYLKVTKDRIARFKHFSIEQIPRDLNMQADALANLGSAFHDPSMENIRILHLTMPTIEAKDEVHMNEEIYNWSLDVWNYLKHDRLPEDKMEARKTRSKASRYTIFEDRLY</sequence>
<keyword evidence="6" id="KW-1185">Reference proteome</keyword>
<feature type="region of interest" description="Disordered" evidence="2">
    <location>
        <begin position="865"/>
        <end position="888"/>
    </location>
</feature>
<dbReference type="GO" id="GO:0004190">
    <property type="term" value="F:aspartic-type endopeptidase activity"/>
    <property type="evidence" value="ECO:0007669"/>
    <property type="project" value="UniProtKB-KW"/>
</dbReference>